<proteinExistence type="predicted"/>
<evidence type="ECO:0000256" key="1">
    <source>
        <dbReference type="ARBA" id="ARBA00022801"/>
    </source>
</evidence>
<dbReference type="Pfam" id="PF00857">
    <property type="entry name" value="Isochorismatase"/>
    <property type="match status" value="1"/>
</dbReference>
<keyword evidence="4" id="KW-1185">Reference proteome</keyword>
<name>A0A4Q2T0V8_9ACTN</name>
<dbReference type="InterPro" id="IPR036380">
    <property type="entry name" value="Isochorismatase-like_sf"/>
</dbReference>
<dbReference type="OrthoDB" id="3429567at2"/>
<sequence>MDLNKATTAFLACHWENDVVGADGAFAPFFRAEVERRDVIAVAKRVLDAARGAGAQVVYTRVAFKEGHSDLVTNIPLLGVVAQQGSLLDGTPATAIIDELKPEADDWNVANPKVSGFASSDLDERLRGAGIDTVVLLGVATNLSVESTGRSAGDLGYRVIVVEDACAAADQGTHDATIATFGLLGEVASADDVIAALA</sequence>
<dbReference type="InterPro" id="IPR050272">
    <property type="entry name" value="Isochorismatase-like_hydrls"/>
</dbReference>
<dbReference type="InterPro" id="IPR000868">
    <property type="entry name" value="Isochorismatase-like_dom"/>
</dbReference>
<evidence type="ECO:0000259" key="2">
    <source>
        <dbReference type="Pfam" id="PF00857"/>
    </source>
</evidence>
<reference evidence="3 4" key="1">
    <citation type="submission" date="2019-01" db="EMBL/GenBank/DDBJ databases">
        <title>Novel species of Nocardioides.</title>
        <authorList>
            <person name="Liu Q."/>
            <person name="X Y.-H."/>
        </authorList>
    </citation>
    <scope>NUCLEOTIDE SEQUENCE [LARGE SCALE GENOMIC DNA]</scope>
    <source>
        <strain evidence="3 4">HLT2-9</strain>
    </source>
</reference>
<dbReference type="Gene3D" id="3.40.50.850">
    <property type="entry name" value="Isochorismatase-like"/>
    <property type="match status" value="1"/>
</dbReference>
<feature type="domain" description="Isochorismatase-like" evidence="2">
    <location>
        <begin position="8"/>
        <end position="190"/>
    </location>
</feature>
<gene>
    <name evidence="3" type="ORF">EUA94_12155</name>
</gene>
<dbReference type="CDD" id="cd00431">
    <property type="entry name" value="cysteine_hydrolases"/>
    <property type="match status" value="1"/>
</dbReference>
<accession>A0A4Q2T0V8</accession>
<dbReference type="RefSeq" id="WP_129427146.1">
    <property type="nucleotide sequence ID" value="NZ_SDWV01000011.1"/>
</dbReference>
<dbReference type="PANTHER" id="PTHR43540">
    <property type="entry name" value="PEROXYUREIDOACRYLATE/UREIDOACRYLATE AMIDOHYDROLASE-RELATED"/>
    <property type="match status" value="1"/>
</dbReference>
<protein>
    <submittedName>
        <fullName evidence="3">Cysteine hydrolase</fullName>
    </submittedName>
</protein>
<evidence type="ECO:0000313" key="3">
    <source>
        <dbReference type="EMBL" id="RYC10544.1"/>
    </source>
</evidence>
<dbReference type="SUPFAM" id="SSF52499">
    <property type="entry name" value="Isochorismatase-like hydrolases"/>
    <property type="match status" value="1"/>
</dbReference>
<organism evidence="3 4">
    <name type="scientific">Nocardioides zhouii</name>
    <dbReference type="NCBI Taxonomy" id="1168729"/>
    <lineage>
        <taxon>Bacteria</taxon>
        <taxon>Bacillati</taxon>
        <taxon>Actinomycetota</taxon>
        <taxon>Actinomycetes</taxon>
        <taxon>Propionibacteriales</taxon>
        <taxon>Nocardioidaceae</taxon>
        <taxon>Nocardioides</taxon>
    </lineage>
</organism>
<evidence type="ECO:0000313" key="4">
    <source>
        <dbReference type="Proteomes" id="UP000291101"/>
    </source>
</evidence>
<dbReference type="AlphaFoldDB" id="A0A4Q2T0V8"/>
<dbReference type="GO" id="GO:0016787">
    <property type="term" value="F:hydrolase activity"/>
    <property type="evidence" value="ECO:0007669"/>
    <property type="project" value="UniProtKB-KW"/>
</dbReference>
<keyword evidence="1 3" id="KW-0378">Hydrolase</keyword>
<dbReference type="Proteomes" id="UP000291101">
    <property type="component" value="Unassembled WGS sequence"/>
</dbReference>
<comment type="caution">
    <text evidence="3">The sequence shown here is derived from an EMBL/GenBank/DDBJ whole genome shotgun (WGS) entry which is preliminary data.</text>
</comment>
<dbReference type="EMBL" id="SDWV01000011">
    <property type="protein sequence ID" value="RYC10544.1"/>
    <property type="molecule type" value="Genomic_DNA"/>
</dbReference>